<dbReference type="Pfam" id="PF15995">
    <property type="entry name" value="DUF4771"/>
    <property type="match status" value="1"/>
</dbReference>
<dbReference type="Pfam" id="PF15994">
    <property type="entry name" value="DUF4770"/>
    <property type="match status" value="1"/>
</dbReference>
<dbReference type="PANTHER" id="PTHR41967:SF6">
    <property type="entry name" value="FI19406P1-RELATED"/>
    <property type="match status" value="1"/>
</dbReference>
<dbReference type="GeneID" id="115875539"/>
<feature type="region of interest" description="Disordered" evidence="1">
    <location>
        <begin position="998"/>
        <end position="1057"/>
    </location>
</feature>
<evidence type="ECO:0000259" key="3">
    <source>
        <dbReference type="Pfam" id="PF15995"/>
    </source>
</evidence>
<feature type="compositionally biased region" description="Low complexity" evidence="1">
    <location>
        <begin position="745"/>
        <end position="770"/>
    </location>
</feature>
<gene>
    <name evidence="5" type="primary">LOC115875539</name>
</gene>
<dbReference type="KEGG" id="soy:115875539"/>
<feature type="compositionally biased region" description="Basic and acidic residues" evidence="1">
    <location>
        <begin position="1027"/>
        <end position="1047"/>
    </location>
</feature>
<protein>
    <submittedName>
        <fullName evidence="5">Uncharacterized protein LOC115875539</fullName>
    </submittedName>
</protein>
<proteinExistence type="predicted"/>
<name>A0A6J2X6U2_SITOR</name>
<feature type="compositionally biased region" description="Low complexity" evidence="1">
    <location>
        <begin position="1072"/>
        <end position="1084"/>
    </location>
</feature>
<feature type="region of interest" description="Disordered" evidence="1">
    <location>
        <begin position="697"/>
        <end position="789"/>
    </location>
</feature>
<dbReference type="InterPro" id="IPR031936">
    <property type="entry name" value="DUF4771"/>
</dbReference>
<feature type="domain" description="DUF4771" evidence="3">
    <location>
        <begin position="1154"/>
        <end position="1297"/>
    </location>
</feature>
<evidence type="ECO:0000313" key="4">
    <source>
        <dbReference type="Proteomes" id="UP000504635"/>
    </source>
</evidence>
<sequence>MVKKQSTCKKFKAASKDMLESFSPWTSLGKVIPTSKKVKEDIFESYRPTKQCVDYTISETYTKFQSGDIKVNVKQTTATYKDIPEEICRPKKDKKVKHSHGAPPQWKFLDEIWREHVDKIAKKMKVDKKLERKKVNLENNQKRERYHNIVQELVGPDWFMELCPQQLSSLDQLRQRLSLDIRKRTTENTQELLAELGLVLRPNKEHVSTAIKHSCGCPVEFLLVLYQLINPRRTEYSLNDRLILSGVVHLSIAQTLRELHIRIPSPPRIIPEEREKHHEQKKKKVRYKSPYLQPLTYDPPPPKFSGIYRNKHRQRPESPYFSYLYFYELDKIHNDFCFNYSMHAKDPAKRARVSEYQDAQQFYESLPGVKKQMLQLIPPTSLYQCPNMLHPRPKVDRSQLQLARLCKVSVSEPDICFCKENDRGSGVQKEIKRSCCEKHAEKYLGSICWCDNCLEEIATKSLVRVHGGLRKAPCYCDEPVPIIEGTLLNRTCDCFKEYRNKIVSAAARQNLQDRDKKYVISGVVLTPIGPIYNILTTLGKKICNCDEIRRRKNALKLAKQALLSNEAKFVIGGVTMTKNGPVYNLLAVAARKPCKCLLKYHYQLGVLAMQNEIRQYSSTLVNQGLINSAVGPVFNLGCVIDPKIYKKPFDLEDLCPCSIKKPICFTHCQNYFDYTETVENSTSKSTLCESSCEETSYTSSDRSQSSKESSSATSGESCPYCHQTPGMDSSPTRKCARQDFKNQETQSSTSSTFSESSTSLSTSTDYDTTDNGPKPNSKNEALKEEPSPHSTCKCKEELEHFMKSKCPCEECNRKIRQANATYVVGSTRTTPSGHQVNVVQGIHQPECACLHDHIENIRRVDEYKSRIKVRHDLKKQPHKYCVSGVTNTREGPVYIISGLRPPVDCECARALREKEEQEMYEKQRAKMPNTGRIKYAIQGVRATSKENVYIMSGAVKPTKCECENLLSLFEDAHKSCMEEYEQFLKQKEQAIQAVDNDDLVPGESGEDELPNEPSNEGEEASEGEQASEEKQEETKEPEEHMLMNKETEEPEEHVPMNTHQEQVQQNVVGENTNCESCSSSSLESSTEETESSENESSKSESSEIDSSECGSCHVENPPDVKPIQLRHGEENREFFLSKRFAIFRKFPRNYKRQMEILTHILNGMAEDGFPLAKLPHVHKLPIFKLWMQMRAGISWTYDDRIKYILKSRTLWKHTFTCYRPPNSVSMPFTKAQARKITWRHAEFVRLTAAKKMEEFYRNLKQSTVETGREMFASTFSYEFPTTTWRDCFFAYTPSKEEHVFPYKIYQPHDVRYIPENKKMRCY</sequence>
<dbReference type="InParanoid" id="A0A6J2X6U2"/>
<evidence type="ECO:0000259" key="2">
    <source>
        <dbReference type="Pfam" id="PF15994"/>
    </source>
</evidence>
<keyword evidence="4" id="KW-1185">Reference proteome</keyword>
<feature type="region of interest" description="Disordered" evidence="1">
    <location>
        <begin position="1072"/>
        <end position="1125"/>
    </location>
</feature>
<dbReference type="PANTHER" id="PTHR41967">
    <property type="entry name" value="FI19406P1-RELATED"/>
    <property type="match status" value="1"/>
</dbReference>
<dbReference type="InterPro" id="IPR031935">
    <property type="entry name" value="DUF4770"/>
</dbReference>
<feature type="compositionally biased region" description="Basic and acidic residues" evidence="1">
    <location>
        <begin position="780"/>
        <end position="789"/>
    </location>
</feature>
<organism evidence="4 5">
    <name type="scientific">Sitophilus oryzae</name>
    <name type="common">Rice weevil</name>
    <name type="synonym">Curculio oryzae</name>
    <dbReference type="NCBI Taxonomy" id="7048"/>
    <lineage>
        <taxon>Eukaryota</taxon>
        <taxon>Metazoa</taxon>
        <taxon>Ecdysozoa</taxon>
        <taxon>Arthropoda</taxon>
        <taxon>Hexapoda</taxon>
        <taxon>Insecta</taxon>
        <taxon>Pterygota</taxon>
        <taxon>Neoptera</taxon>
        <taxon>Endopterygota</taxon>
        <taxon>Coleoptera</taxon>
        <taxon>Polyphaga</taxon>
        <taxon>Cucujiformia</taxon>
        <taxon>Curculionidae</taxon>
        <taxon>Dryophthorinae</taxon>
        <taxon>Sitophilus</taxon>
    </lineage>
</organism>
<dbReference type="OrthoDB" id="6613664at2759"/>
<evidence type="ECO:0000256" key="1">
    <source>
        <dbReference type="SAM" id="MobiDB-lite"/>
    </source>
</evidence>
<reference evidence="5" key="1">
    <citation type="submission" date="2025-08" db="UniProtKB">
        <authorList>
            <consortium name="RefSeq"/>
        </authorList>
    </citation>
    <scope>IDENTIFICATION</scope>
    <source>
        <tissue evidence="5">Gonads</tissue>
    </source>
</reference>
<evidence type="ECO:0000313" key="5">
    <source>
        <dbReference type="RefSeq" id="XP_030746892.1"/>
    </source>
</evidence>
<feature type="compositionally biased region" description="Low complexity" evidence="1">
    <location>
        <begin position="697"/>
        <end position="717"/>
    </location>
</feature>
<dbReference type="Proteomes" id="UP000504635">
    <property type="component" value="Unplaced"/>
</dbReference>
<dbReference type="RefSeq" id="XP_030746892.1">
    <property type="nucleotide sequence ID" value="XM_030891032.1"/>
</dbReference>
<feature type="compositionally biased region" description="Acidic residues" evidence="1">
    <location>
        <begin position="998"/>
        <end position="1026"/>
    </location>
</feature>
<feature type="domain" description="DUF4770" evidence="2">
    <location>
        <begin position="193"/>
        <end position="287"/>
    </location>
</feature>
<accession>A0A6J2X6U2</accession>